<evidence type="ECO:0000313" key="6">
    <source>
        <dbReference type="Proteomes" id="UP000569092"/>
    </source>
</evidence>
<dbReference type="SMART" id="SM00331">
    <property type="entry name" value="PP2C_SIG"/>
    <property type="match status" value="1"/>
</dbReference>
<evidence type="ECO:0000256" key="2">
    <source>
        <dbReference type="SAM" id="MobiDB-lite"/>
    </source>
</evidence>
<dbReference type="InterPro" id="IPR003018">
    <property type="entry name" value="GAF"/>
</dbReference>
<dbReference type="SMART" id="SM00065">
    <property type="entry name" value="GAF"/>
    <property type="match status" value="2"/>
</dbReference>
<dbReference type="InterPro" id="IPR036457">
    <property type="entry name" value="PPM-type-like_dom_sf"/>
</dbReference>
<evidence type="ECO:0000256" key="1">
    <source>
        <dbReference type="ARBA" id="ARBA00022801"/>
    </source>
</evidence>
<evidence type="ECO:0000259" key="3">
    <source>
        <dbReference type="SMART" id="SM00065"/>
    </source>
</evidence>
<feature type="region of interest" description="Disordered" evidence="2">
    <location>
        <begin position="1"/>
        <end position="88"/>
    </location>
</feature>
<dbReference type="Pfam" id="PF07228">
    <property type="entry name" value="SpoIIE"/>
    <property type="match status" value="1"/>
</dbReference>
<feature type="domain" description="GAF" evidence="3">
    <location>
        <begin position="282"/>
        <end position="425"/>
    </location>
</feature>
<organism evidence="5 6">
    <name type="scientific">Tunturiibacter lichenicola</name>
    <dbReference type="NCBI Taxonomy" id="2051959"/>
    <lineage>
        <taxon>Bacteria</taxon>
        <taxon>Pseudomonadati</taxon>
        <taxon>Acidobacteriota</taxon>
        <taxon>Terriglobia</taxon>
        <taxon>Terriglobales</taxon>
        <taxon>Acidobacteriaceae</taxon>
        <taxon>Tunturiibacter</taxon>
    </lineage>
</organism>
<feature type="domain" description="GAF" evidence="3">
    <location>
        <begin position="119"/>
        <end position="261"/>
    </location>
</feature>
<dbReference type="Pfam" id="PF13185">
    <property type="entry name" value="GAF_2"/>
    <property type="match status" value="2"/>
</dbReference>
<dbReference type="InterPro" id="IPR052016">
    <property type="entry name" value="Bact_Sigma-Reg"/>
</dbReference>
<reference evidence="5 6" key="1">
    <citation type="submission" date="2020-08" db="EMBL/GenBank/DDBJ databases">
        <title>Genomic Encyclopedia of Type Strains, Phase IV (KMG-V): Genome sequencing to study the core and pangenomes of soil and plant-associated prokaryotes.</title>
        <authorList>
            <person name="Whitman W."/>
        </authorList>
    </citation>
    <scope>NUCLEOTIDE SEQUENCE [LARGE SCALE GENOMIC DNA]</scope>
    <source>
        <strain evidence="5 6">M8US30</strain>
    </source>
</reference>
<dbReference type="SUPFAM" id="SSF55781">
    <property type="entry name" value="GAF domain-like"/>
    <property type="match status" value="2"/>
</dbReference>
<feature type="domain" description="PPM-type phosphatase" evidence="4">
    <location>
        <begin position="453"/>
        <end position="675"/>
    </location>
</feature>
<feature type="compositionally biased region" description="Polar residues" evidence="2">
    <location>
        <begin position="31"/>
        <end position="53"/>
    </location>
</feature>
<dbReference type="Gene3D" id="3.60.40.10">
    <property type="entry name" value="PPM-type phosphatase domain"/>
    <property type="match status" value="1"/>
</dbReference>
<dbReference type="Gene3D" id="3.30.450.40">
    <property type="match status" value="2"/>
</dbReference>
<proteinExistence type="predicted"/>
<comment type="caution">
    <text evidence="5">The sequence shown here is derived from an EMBL/GenBank/DDBJ whole genome shotgun (WGS) entry which is preliminary data.</text>
</comment>
<protein>
    <submittedName>
        <fullName evidence="5">Sigma-B regulation protein RsbU (Phosphoserine phosphatase)</fullName>
        <ecNumber evidence="5">3.1.3.3</ecNumber>
    </submittedName>
</protein>
<evidence type="ECO:0000259" key="4">
    <source>
        <dbReference type="SMART" id="SM00331"/>
    </source>
</evidence>
<dbReference type="EMBL" id="JACHDZ010000007">
    <property type="protein sequence ID" value="MBB5345770.1"/>
    <property type="molecule type" value="Genomic_DNA"/>
</dbReference>
<dbReference type="PANTHER" id="PTHR43156">
    <property type="entry name" value="STAGE II SPORULATION PROTEIN E-RELATED"/>
    <property type="match status" value="1"/>
</dbReference>
<gene>
    <name evidence="5" type="ORF">HDF10_003771</name>
</gene>
<sequence length="680" mass="75726">MNHTITTGEEPRDMTPTLAPAEEPRLLVHTDPQSRSGTPQTQPHPVISTQSRMPSPIKPSSTPPAAPEAPAPEHPYEGDYRPPTQQLFHPHAADPKIRVEPLQVEFLHNLADALNTTLDLNTLMHRVADLVRAVIDYKIFAILLINERASDLRMRFQIGHSSEVERMRIKLGRGVAGQAALQRKSLLIEDVTTQENYIDANPNVRSELAVPLVVKNKVIGVLDLQSETIGYFTMEHQRLLELVASRMAIAIENARLYTRVSRQAQTLAVLNEISREITSILDPDDLLERIGQLLKRVIDFHMFTILLWNDRTQLFEHRFSSRFGERVTRARTIALGEGLIGTSAQLREPILAPDVRKEPRYVEANPEVRSELAIPLVYKGEVIGVLDLEHTRVNYYNDDHQRTLSTLASQVAISIANAKLYQRIHEEEQRMERDLDMARQVQLRLMPSHPPKLDRAEIASRFVAARSIGGDVFDYLDYGSGRIAIAVGDVSGKAAPAALYAALVSGILRSLAPQHLSPAAMLTALNDQLQERKLDSQYVTMLMAVWDDNNQTLQIANAGSVQPLFVAVNSDTSKPPTVRTIQAEGFPLGLFPNAEYEEFTLSTRPGDLIVFFSDGIVDAINATGDMFGDERLTQLLESQHQPTAQFTVDTVLQAVTDFQAGTAHFDDETIVVLRATGQST</sequence>
<dbReference type="InterPro" id="IPR029016">
    <property type="entry name" value="GAF-like_dom_sf"/>
</dbReference>
<dbReference type="InterPro" id="IPR001932">
    <property type="entry name" value="PPM-type_phosphatase-like_dom"/>
</dbReference>
<dbReference type="SUPFAM" id="SSF81606">
    <property type="entry name" value="PP2C-like"/>
    <property type="match status" value="1"/>
</dbReference>
<dbReference type="GO" id="GO:0016791">
    <property type="term" value="F:phosphatase activity"/>
    <property type="evidence" value="ECO:0007669"/>
    <property type="project" value="TreeGrafter"/>
</dbReference>
<keyword evidence="1 5" id="KW-0378">Hydrolase</keyword>
<feature type="compositionally biased region" description="Pro residues" evidence="2">
    <location>
        <begin position="61"/>
        <end position="73"/>
    </location>
</feature>
<dbReference type="EC" id="3.1.3.3" evidence="5"/>
<dbReference type="Proteomes" id="UP000569092">
    <property type="component" value="Unassembled WGS sequence"/>
</dbReference>
<dbReference type="PANTHER" id="PTHR43156:SF2">
    <property type="entry name" value="STAGE II SPORULATION PROTEIN E"/>
    <property type="match status" value="1"/>
</dbReference>
<evidence type="ECO:0000313" key="5">
    <source>
        <dbReference type="EMBL" id="MBB5345770.1"/>
    </source>
</evidence>
<name>A0A7W8N781_9BACT</name>
<dbReference type="AlphaFoldDB" id="A0A7W8N781"/>
<accession>A0A7W8N781</accession>